<dbReference type="PANTHER" id="PTHR46082">
    <property type="entry name" value="ATP/GTP-BINDING PROTEIN-RELATED"/>
    <property type="match status" value="1"/>
</dbReference>
<keyword evidence="3" id="KW-1185">Reference proteome</keyword>
<dbReference type="SUPFAM" id="SSF52540">
    <property type="entry name" value="P-loop containing nucleoside triphosphate hydrolases"/>
    <property type="match status" value="1"/>
</dbReference>
<dbReference type="InterPro" id="IPR053137">
    <property type="entry name" value="NLR-like"/>
</dbReference>
<evidence type="ECO:0000259" key="1">
    <source>
        <dbReference type="Pfam" id="PF25000"/>
    </source>
</evidence>
<evidence type="ECO:0000313" key="3">
    <source>
        <dbReference type="Proteomes" id="UP001215598"/>
    </source>
</evidence>
<accession>A0AAD7H6Z6</accession>
<keyword evidence="2" id="KW-0378">Hydrolase</keyword>
<name>A0AAD7H6Z6_9AGAR</name>
<dbReference type="PANTHER" id="PTHR46082:SF11">
    <property type="entry name" value="AAA+ ATPASE DOMAIN-CONTAINING PROTEIN-RELATED"/>
    <property type="match status" value="1"/>
</dbReference>
<dbReference type="Pfam" id="PF13374">
    <property type="entry name" value="TPR_10"/>
    <property type="match status" value="3"/>
</dbReference>
<dbReference type="InterPro" id="IPR056681">
    <property type="entry name" value="DUF7779"/>
</dbReference>
<dbReference type="Pfam" id="PF13424">
    <property type="entry name" value="TPR_12"/>
    <property type="match status" value="2"/>
</dbReference>
<dbReference type="EMBL" id="JARKIB010000342">
    <property type="protein sequence ID" value="KAJ7713502.1"/>
    <property type="molecule type" value="Genomic_DNA"/>
</dbReference>
<dbReference type="Gene3D" id="1.25.40.10">
    <property type="entry name" value="Tetratricopeptide repeat domain"/>
    <property type="match status" value="2"/>
</dbReference>
<organism evidence="2 3">
    <name type="scientific">Mycena metata</name>
    <dbReference type="NCBI Taxonomy" id="1033252"/>
    <lineage>
        <taxon>Eukaryota</taxon>
        <taxon>Fungi</taxon>
        <taxon>Dikarya</taxon>
        <taxon>Basidiomycota</taxon>
        <taxon>Agaricomycotina</taxon>
        <taxon>Agaricomycetes</taxon>
        <taxon>Agaricomycetidae</taxon>
        <taxon>Agaricales</taxon>
        <taxon>Marasmiineae</taxon>
        <taxon>Mycenaceae</taxon>
        <taxon>Mycena</taxon>
    </lineage>
</organism>
<gene>
    <name evidence="2" type="ORF">B0H16DRAFT_1810424</name>
</gene>
<dbReference type="InterPro" id="IPR027417">
    <property type="entry name" value="P-loop_NTPase"/>
</dbReference>
<dbReference type="InterPro" id="IPR011990">
    <property type="entry name" value="TPR-like_helical_dom_sf"/>
</dbReference>
<feature type="domain" description="DUF7779" evidence="1">
    <location>
        <begin position="220"/>
        <end position="326"/>
    </location>
</feature>
<reference evidence="2" key="1">
    <citation type="submission" date="2023-03" db="EMBL/GenBank/DDBJ databases">
        <title>Massive genome expansion in bonnet fungi (Mycena s.s.) driven by repeated elements and novel gene families across ecological guilds.</title>
        <authorList>
            <consortium name="Lawrence Berkeley National Laboratory"/>
            <person name="Harder C.B."/>
            <person name="Miyauchi S."/>
            <person name="Viragh M."/>
            <person name="Kuo A."/>
            <person name="Thoen E."/>
            <person name="Andreopoulos B."/>
            <person name="Lu D."/>
            <person name="Skrede I."/>
            <person name="Drula E."/>
            <person name="Henrissat B."/>
            <person name="Morin E."/>
            <person name="Kohler A."/>
            <person name="Barry K."/>
            <person name="LaButti K."/>
            <person name="Morin E."/>
            <person name="Salamov A."/>
            <person name="Lipzen A."/>
            <person name="Mereny Z."/>
            <person name="Hegedus B."/>
            <person name="Baldrian P."/>
            <person name="Stursova M."/>
            <person name="Weitz H."/>
            <person name="Taylor A."/>
            <person name="Grigoriev I.V."/>
            <person name="Nagy L.G."/>
            <person name="Martin F."/>
            <person name="Kauserud H."/>
        </authorList>
    </citation>
    <scope>NUCLEOTIDE SEQUENCE</scope>
    <source>
        <strain evidence="2">CBHHK182m</strain>
    </source>
</reference>
<sequence length="681" mass="76765">MQHFFSDSGIQHIYVLHGLGGAGKTQIALKFIKESSSRFSDIFFIDTSTIVMIETGLKNIALQKDFGDSPQNGLLWLISKVEEWLLFFDNADDPNINLHDYIPQCNHGNIIITSRNPGMCAYAGSNSLVSDMEEEDAVALLLKSALQKARVCTEQIAAEIVKALHHLPLAIVQAGAFISKSRNLDGYLALYTKNQARLLSERSAQAYDRYAHTVYTTWQMSFDQLTPPAAMFLQHCSFLHYNGISEEIFSYASKYQFPSDSPSEEELQEPLEFLSHFVDPTGEWDSLKFLEATNEVQPYSLISFDAEKKVFSIHPLVHSWSRGTIQNPKGYMFTMGSILGMAILEHQKWDIQLTSLLLYPHVELAVQMNTKVAWVFKLEYAVIFWEGGRYKQAEKLQEKVLEEQKQVLGENHPHTLHTMGDLASSYLHLGEHHKAKDLQGVVLEKQKQMLGENHPDTLHIMGNLAISYSALGEHQKAQELKAIVLEKRKQVLGENHPDTLHTMGNLASSYSALGEHRKAKELEVIVLEKQKEILGLNHPHTLLIMGNLASSYSALGEHQKAKELEVIVLEKQKQILGLNHPHTLLIMGNLAISYSDLGEHQKAKELKGIVLEKQTQVLGENHPDTLCTMGNLAISYSDLGEYQKAKELRVLVLEKRKQVLGDNHPDTLKIKKLLDITVHTE</sequence>
<dbReference type="Gene3D" id="3.40.50.300">
    <property type="entry name" value="P-loop containing nucleotide triphosphate hydrolases"/>
    <property type="match status" value="1"/>
</dbReference>
<dbReference type="GO" id="GO:0043531">
    <property type="term" value="F:ADP binding"/>
    <property type="evidence" value="ECO:0007669"/>
    <property type="project" value="InterPro"/>
</dbReference>
<dbReference type="AlphaFoldDB" id="A0AAD7H6Z6"/>
<dbReference type="SUPFAM" id="SSF48452">
    <property type="entry name" value="TPR-like"/>
    <property type="match status" value="2"/>
</dbReference>
<protein>
    <submittedName>
        <fullName evidence="2">P-loop containing nucleoside triphosphate hydrolase protein</fullName>
    </submittedName>
</protein>
<comment type="caution">
    <text evidence="2">The sequence shown here is derived from an EMBL/GenBank/DDBJ whole genome shotgun (WGS) entry which is preliminary data.</text>
</comment>
<dbReference type="Proteomes" id="UP001215598">
    <property type="component" value="Unassembled WGS sequence"/>
</dbReference>
<dbReference type="Pfam" id="PF25000">
    <property type="entry name" value="DUF7779"/>
    <property type="match status" value="1"/>
</dbReference>
<proteinExistence type="predicted"/>
<dbReference type="GO" id="GO:0016787">
    <property type="term" value="F:hydrolase activity"/>
    <property type="evidence" value="ECO:0007669"/>
    <property type="project" value="UniProtKB-KW"/>
</dbReference>
<evidence type="ECO:0000313" key="2">
    <source>
        <dbReference type="EMBL" id="KAJ7713502.1"/>
    </source>
</evidence>